<reference evidence="1" key="2">
    <citation type="submission" date="2021-04" db="EMBL/GenBank/DDBJ databases">
        <authorList>
            <person name="Gilroy R."/>
        </authorList>
    </citation>
    <scope>NUCLEOTIDE SEQUENCE</scope>
    <source>
        <strain evidence="1">ChiHjej8B7-25341</strain>
    </source>
</reference>
<evidence type="ECO:0000313" key="2">
    <source>
        <dbReference type="Proteomes" id="UP000823851"/>
    </source>
</evidence>
<organism evidence="1 2">
    <name type="scientific">Candidatus Eisenbergiella stercorigallinarum</name>
    <dbReference type="NCBI Taxonomy" id="2838557"/>
    <lineage>
        <taxon>Bacteria</taxon>
        <taxon>Bacillati</taxon>
        <taxon>Bacillota</taxon>
        <taxon>Clostridia</taxon>
        <taxon>Lachnospirales</taxon>
        <taxon>Lachnospiraceae</taxon>
        <taxon>Eisenbergiella</taxon>
    </lineage>
</organism>
<evidence type="ECO:0000313" key="1">
    <source>
        <dbReference type="EMBL" id="HJD30833.1"/>
    </source>
</evidence>
<dbReference type="SUPFAM" id="SSF69322">
    <property type="entry name" value="Tricorn protease domain 2"/>
    <property type="match status" value="1"/>
</dbReference>
<dbReference type="Proteomes" id="UP000823851">
    <property type="component" value="Unassembled WGS sequence"/>
</dbReference>
<dbReference type="AlphaFoldDB" id="A0A9D2QW92"/>
<accession>A0A9D2QW92</accession>
<gene>
    <name evidence="1" type="ORF">H9912_02715</name>
</gene>
<protein>
    <recommendedName>
        <fullName evidence="3">Peptidase C39 domain-containing protein</fullName>
    </recommendedName>
</protein>
<proteinExistence type="predicted"/>
<feature type="non-terminal residue" evidence="1">
    <location>
        <position position="1"/>
    </location>
</feature>
<evidence type="ECO:0008006" key="3">
    <source>
        <dbReference type="Google" id="ProtNLM"/>
    </source>
</evidence>
<comment type="caution">
    <text evidence="1">The sequence shown here is derived from an EMBL/GenBank/DDBJ whole genome shotgun (WGS) entry which is preliminary data.</text>
</comment>
<reference evidence="1" key="1">
    <citation type="journal article" date="2021" name="PeerJ">
        <title>Extensive microbial diversity within the chicken gut microbiome revealed by metagenomics and culture.</title>
        <authorList>
            <person name="Gilroy R."/>
            <person name="Ravi A."/>
            <person name="Getino M."/>
            <person name="Pursley I."/>
            <person name="Horton D.L."/>
            <person name="Alikhan N.F."/>
            <person name="Baker D."/>
            <person name="Gharbi K."/>
            <person name="Hall N."/>
            <person name="Watson M."/>
            <person name="Adriaenssens E.M."/>
            <person name="Foster-Nyarko E."/>
            <person name="Jarju S."/>
            <person name="Secka A."/>
            <person name="Antonio M."/>
            <person name="Oren A."/>
            <person name="Chaudhuri R.R."/>
            <person name="La Ragione R."/>
            <person name="Hildebrand F."/>
            <person name="Pallen M.J."/>
        </authorList>
    </citation>
    <scope>NUCLEOTIDE SEQUENCE</scope>
    <source>
        <strain evidence="1">ChiHjej8B7-25341</strain>
    </source>
</reference>
<sequence length="649" mass="72491">ETNSGADNTTLSHVTIHSSLDQLGWGSLDVRRETEPVYTILDMTEQTAAVTVEYLVSYTRYEREKYAFVKEVYRIRSGEERMYLLDYERTMSEYFPEDASSFVNEEVVLGIRDTDVEMEESEGGSIAAFAQNGVLYSLDVAENRLARLFSFHDMDSLDERAFPDGRNFKILQVDEAGNIFFMVYGYISSGRRQGSCGAQIFYYNGSANTVEELAYISSGQSPQILKAQIDQLAYINGKYELYLFLNDQICCIHLDSLTAEVTAENLSMDGCSVSESNRMIAWQQGGKYESEALVLMNLSTGEQTEIAAGAGNYILPLGFMGEDLVYGIARQADLSRDDTGAMVFPMYQIRIQDENGKVLMTYEKEGYYVTGCEMSGNQIILKRVEKNAQGDYTACEDDQIVSSRTEDGRTNTVITVPTENDDRLTEIQLRTAVKTGQLKILTPGEVLYEGSREVEIPPSGETVELYYVYSLDGSVSFAATPREAIALAEEEAGSVMARNGGYIWRAERLHTANQITEIEETGSDEERGSLEVCLDAILSYEGITRNTGYLLEQGNTVSQVLQDNLPEVRVLDLTGCSLESVLYYPDRDIPVLALMEDGSAVLIIGFEERNVILLEPETGRISRTGREDAASRFEENGNVFVSYVKEQKQ</sequence>
<name>A0A9D2QW92_9FIRM</name>
<dbReference type="EMBL" id="DWUW01000077">
    <property type="protein sequence ID" value="HJD30833.1"/>
    <property type="molecule type" value="Genomic_DNA"/>
</dbReference>